<keyword evidence="2" id="KW-0238">DNA-binding</keyword>
<dbReference type="InterPro" id="IPR011711">
    <property type="entry name" value="GntR_C"/>
</dbReference>
<proteinExistence type="predicted"/>
<dbReference type="PANTHER" id="PTHR43537:SF24">
    <property type="entry name" value="GLUCONATE OPERON TRANSCRIPTIONAL REPRESSOR"/>
    <property type="match status" value="1"/>
</dbReference>
<reference evidence="5 6" key="1">
    <citation type="submission" date="2019-07" db="EMBL/GenBank/DDBJ databases">
        <authorList>
            <person name="Zhao L.H."/>
        </authorList>
    </citation>
    <scope>NUCLEOTIDE SEQUENCE [LARGE SCALE GENOMIC DNA]</scope>
    <source>
        <strain evidence="5 6">Co35</strain>
    </source>
</reference>
<sequence>MPLLPEGGARASAGETAYRHISEAILRGEYAEGGFLDESTLARAVGTSRTPVREALNRLHAERYVDLVPRRGAQVRVITATEMQEIYDTRLIIESAALAKICRHERGAPAAAAQILGEMETAGAQQDWSSFARLDQRFHQSIVEQGGNAVLTDLYLALRPRHIRLAIRTITEAPHRRATIEREHRELVEAMNTHDAERATQVLSEHLRFVPELINALPG</sequence>
<keyword evidence="3" id="KW-0804">Transcription</keyword>
<feature type="domain" description="HTH gntR-type" evidence="4">
    <location>
        <begin position="11"/>
        <end position="78"/>
    </location>
</feature>
<dbReference type="Proteomes" id="UP000316988">
    <property type="component" value="Unassembled WGS sequence"/>
</dbReference>
<dbReference type="SUPFAM" id="SSF48008">
    <property type="entry name" value="GntR ligand-binding domain-like"/>
    <property type="match status" value="1"/>
</dbReference>
<evidence type="ECO:0000256" key="2">
    <source>
        <dbReference type="ARBA" id="ARBA00023125"/>
    </source>
</evidence>
<dbReference type="InterPro" id="IPR036388">
    <property type="entry name" value="WH-like_DNA-bd_sf"/>
</dbReference>
<accession>A0A554S7I6</accession>
<protein>
    <submittedName>
        <fullName evidence="5">GntR family transcriptional regulator</fullName>
    </submittedName>
</protein>
<keyword evidence="6" id="KW-1185">Reference proteome</keyword>
<dbReference type="Pfam" id="PF07729">
    <property type="entry name" value="FCD"/>
    <property type="match status" value="1"/>
</dbReference>
<evidence type="ECO:0000256" key="1">
    <source>
        <dbReference type="ARBA" id="ARBA00023015"/>
    </source>
</evidence>
<dbReference type="AlphaFoldDB" id="A0A554S7I6"/>
<organism evidence="5 6">
    <name type="scientific">Aeromicrobium piscarium</name>
    <dbReference type="NCBI Taxonomy" id="2590901"/>
    <lineage>
        <taxon>Bacteria</taxon>
        <taxon>Bacillati</taxon>
        <taxon>Actinomycetota</taxon>
        <taxon>Actinomycetes</taxon>
        <taxon>Propionibacteriales</taxon>
        <taxon>Nocardioidaceae</taxon>
        <taxon>Aeromicrobium</taxon>
    </lineage>
</organism>
<dbReference type="OrthoDB" id="4164516at2"/>
<dbReference type="InterPro" id="IPR000524">
    <property type="entry name" value="Tscrpt_reg_HTH_GntR"/>
</dbReference>
<dbReference type="Gene3D" id="1.20.120.530">
    <property type="entry name" value="GntR ligand-binding domain-like"/>
    <property type="match status" value="1"/>
</dbReference>
<evidence type="ECO:0000313" key="6">
    <source>
        <dbReference type="Proteomes" id="UP000316988"/>
    </source>
</evidence>
<dbReference type="PANTHER" id="PTHR43537">
    <property type="entry name" value="TRANSCRIPTIONAL REGULATOR, GNTR FAMILY"/>
    <property type="match status" value="1"/>
</dbReference>
<name>A0A554S7I6_9ACTN</name>
<dbReference type="GO" id="GO:0003700">
    <property type="term" value="F:DNA-binding transcription factor activity"/>
    <property type="evidence" value="ECO:0007669"/>
    <property type="project" value="InterPro"/>
</dbReference>
<dbReference type="Pfam" id="PF00392">
    <property type="entry name" value="GntR"/>
    <property type="match status" value="1"/>
</dbReference>
<evidence type="ECO:0000256" key="3">
    <source>
        <dbReference type="ARBA" id="ARBA00023163"/>
    </source>
</evidence>
<evidence type="ECO:0000259" key="4">
    <source>
        <dbReference type="PROSITE" id="PS50949"/>
    </source>
</evidence>
<dbReference type="InterPro" id="IPR008920">
    <property type="entry name" value="TF_FadR/GntR_C"/>
</dbReference>
<dbReference type="InterPro" id="IPR036390">
    <property type="entry name" value="WH_DNA-bd_sf"/>
</dbReference>
<dbReference type="EMBL" id="VLNT01000010">
    <property type="protein sequence ID" value="TSD62266.1"/>
    <property type="molecule type" value="Genomic_DNA"/>
</dbReference>
<evidence type="ECO:0000313" key="5">
    <source>
        <dbReference type="EMBL" id="TSD62266.1"/>
    </source>
</evidence>
<dbReference type="GO" id="GO:0003677">
    <property type="term" value="F:DNA binding"/>
    <property type="evidence" value="ECO:0007669"/>
    <property type="project" value="UniProtKB-KW"/>
</dbReference>
<gene>
    <name evidence="5" type="ORF">FNM00_12655</name>
</gene>
<dbReference type="SMART" id="SM00895">
    <property type="entry name" value="FCD"/>
    <property type="match status" value="1"/>
</dbReference>
<dbReference type="Gene3D" id="1.10.10.10">
    <property type="entry name" value="Winged helix-like DNA-binding domain superfamily/Winged helix DNA-binding domain"/>
    <property type="match status" value="1"/>
</dbReference>
<dbReference type="SMART" id="SM00345">
    <property type="entry name" value="HTH_GNTR"/>
    <property type="match status" value="1"/>
</dbReference>
<dbReference type="CDD" id="cd07377">
    <property type="entry name" value="WHTH_GntR"/>
    <property type="match status" value="1"/>
</dbReference>
<dbReference type="SUPFAM" id="SSF46785">
    <property type="entry name" value="Winged helix' DNA-binding domain"/>
    <property type="match status" value="1"/>
</dbReference>
<comment type="caution">
    <text evidence="5">The sequence shown here is derived from an EMBL/GenBank/DDBJ whole genome shotgun (WGS) entry which is preliminary data.</text>
</comment>
<keyword evidence="1" id="KW-0805">Transcription regulation</keyword>
<dbReference type="PROSITE" id="PS50949">
    <property type="entry name" value="HTH_GNTR"/>
    <property type="match status" value="1"/>
</dbReference>